<reference evidence="1" key="2">
    <citation type="journal article" date="2014" name="ISME J.">
        <title>Microbial stratification in low pH oxic and suboxic macroscopic growths along an acid mine drainage.</title>
        <authorList>
            <person name="Mendez-Garcia C."/>
            <person name="Mesa V."/>
            <person name="Sprenger R.R."/>
            <person name="Richter M."/>
            <person name="Diez M.S."/>
            <person name="Solano J."/>
            <person name="Bargiela R."/>
            <person name="Golyshina O.V."/>
            <person name="Manteca A."/>
            <person name="Ramos J.L."/>
            <person name="Gallego J.R."/>
            <person name="Llorente I."/>
            <person name="Martins Dos Santos V.A."/>
            <person name="Jensen O.N."/>
            <person name="Pelaez A.I."/>
            <person name="Sanchez J."/>
            <person name="Ferrer M."/>
        </authorList>
    </citation>
    <scope>NUCLEOTIDE SEQUENCE</scope>
</reference>
<comment type="caution">
    <text evidence="1">The sequence shown here is derived from an EMBL/GenBank/DDBJ whole genome shotgun (WGS) entry which is preliminary data.</text>
</comment>
<evidence type="ECO:0000313" key="1">
    <source>
        <dbReference type="EMBL" id="EQD40966.1"/>
    </source>
</evidence>
<dbReference type="AlphaFoldDB" id="T0YZ60"/>
<feature type="non-terminal residue" evidence="1">
    <location>
        <position position="201"/>
    </location>
</feature>
<organism evidence="1">
    <name type="scientific">mine drainage metagenome</name>
    <dbReference type="NCBI Taxonomy" id="410659"/>
    <lineage>
        <taxon>unclassified sequences</taxon>
        <taxon>metagenomes</taxon>
        <taxon>ecological metagenomes</taxon>
    </lineage>
</organism>
<reference evidence="1" key="1">
    <citation type="submission" date="2013-08" db="EMBL/GenBank/DDBJ databases">
        <authorList>
            <person name="Mendez C."/>
            <person name="Richter M."/>
            <person name="Ferrer M."/>
            <person name="Sanchez J."/>
        </authorList>
    </citation>
    <scope>NUCLEOTIDE SEQUENCE</scope>
</reference>
<accession>T0YZ60</accession>
<name>T0YZ60_9ZZZZ</name>
<sequence>GNTGLALLDEPSMLPFDLGVLNSSTFLSLLALFMPRGSEGDSTTLKYELGYVAAVPFPRASPEAMQRVTLIVRNIAAELGSVIRLDERSTLWPSVERVAPSMGEVCDALSSLPLLVEQVDADVRALQEQLDEEVVALYALTASLDPDRVRKLGSDLAVARSEMHHSALTTCTTLEAKRRVVSFAIGLLFGRWSGREQVVPK</sequence>
<dbReference type="EMBL" id="AUZZ01007816">
    <property type="protein sequence ID" value="EQD40966.1"/>
    <property type="molecule type" value="Genomic_DNA"/>
</dbReference>
<gene>
    <name evidence="1" type="ORF">B2A_10856</name>
</gene>
<proteinExistence type="predicted"/>
<feature type="non-terminal residue" evidence="1">
    <location>
        <position position="1"/>
    </location>
</feature>
<protein>
    <submittedName>
        <fullName evidence="1">Uncharacterized protein</fullName>
    </submittedName>
</protein>